<dbReference type="HOGENOM" id="CLU_874402_0_0_1"/>
<organism evidence="2 3">
    <name type="scientific">Coniosporium apollinis (strain CBS 100218)</name>
    <name type="common">Rock-inhabiting black yeast</name>
    <dbReference type="NCBI Taxonomy" id="1168221"/>
    <lineage>
        <taxon>Eukaryota</taxon>
        <taxon>Fungi</taxon>
        <taxon>Dikarya</taxon>
        <taxon>Ascomycota</taxon>
        <taxon>Pezizomycotina</taxon>
        <taxon>Dothideomycetes</taxon>
        <taxon>Dothideomycetes incertae sedis</taxon>
        <taxon>Coniosporium</taxon>
    </lineage>
</organism>
<evidence type="ECO:0000256" key="1">
    <source>
        <dbReference type="SAM" id="MobiDB-lite"/>
    </source>
</evidence>
<reference evidence="3" key="1">
    <citation type="submission" date="2012-06" db="EMBL/GenBank/DDBJ databases">
        <title>The genome sequence of Coniosporium apollinis CBS 100218.</title>
        <authorList>
            <consortium name="The Broad Institute Genome Sequencing Platform"/>
            <person name="Cuomo C."/>
            <person name="Gorbushina A."/>
            <person name="Noack S."/>
            <person name="Walker B."/>
            <person name="Young S.K."/>
            <person name="Zeng Q."/>
            <person name="Gargeya S."/>
            <person name="Fitzgerald M."/>
            <person name="Haas B."/>
            <person name="Abouelleil A."/>
            <person name="Alvarado L."/>
            <person name="Arachchi H.M."/>
            <person name="Berlin A.M."/>
            <person name="Chapman S.B."/>
            <person name="Goldberg J."/>
            <person name="Griggs A."/>
            <person name="Gujja S."/>
            <person name="Hansen M."/>
            <person name="Howarth C."/>
            <person name="Imamovic A."/>
            <person name="Larimer J."/>
            <person name="McCowan C."/>
            <person name="Montmayeur A."/>
            <person name="Murphy C."/>
            <person name="Neiman D."/>
            <person name="Pearson M."/>
            <person name="Priest M."/>
            <person name="Roberts A."/>
            <person name="Saif S."/>
            <person name="Shea T."/>
            <person name="Sisk P."/>
            <person name="Sykes S."/>
            <person name="Wortman J."/>
            <person name="Nusbaum C."/>
            <person name="Birren B."/>
        </authorList>
    </citation>
    <scope>NUCLEOTIDE SEQUENCE [LARGE SCALE GENOMIC DNA]</scope>
    <source>
        <strain evidence="3">CBS 100218</strain>
    </source>
</reference>
<evidence type="ECO:0000313" key="3">
    <source>
        <dbReference type="Proteomes" id="UP000016924"/>
    </source>
</evidence>
<dbReference type="Proteomes" id="UP000016924">
    <property type="component" value="Unassembled WGS sequence"/>
</dbReference>
<evidence type="ECO:0000313" key="2">
    <source>
        <dbReference type="EMBL" id="EON68420.1"/>
    </source>
</evidence>
<sequence length="318" mass="33760">MLVERVDPPEDETVASAQGTTDFRGLSAYDLLHYSARHKLVRNVKGKEIKELLSILGFVGHGDAIDKVLATKTANALKYNMITRLRCVNHTLTPGGKPAAVWPEWTSQWYTDPNWDGNTDPPSGRASTTTTTVPATAGNNPDQSTATVDISSSQGTVDPAVQASTSNNNNLNQSANPGISVDTSNNPSQSADRGVLMSTGNNPSQSATGTTNPTTSTRPTPIPASDVQGGRNNNSQVPAGEDASDAGLYDDDDDDRAPEPLPSDPQFNDGGSFAWMNFFREAKAVPNTTTRADPELHFLDSLTGRINVLQTMAGNSST</sequence>
<gene>
    <name evidence="2" type="ORF">W97_07744</name>
</gene>
<dbReference type="RefSeq" id="XP_007783737.1">
    <property type="nucleotide sequence ID" value="XM_007785547.1"/>
</dbReference>
<proteinExistence type="predicted"/>
<keyword evidence="3" id="KW-1185">Reference proteome</keyword>
<dbReference type="EMBL" id="JH767596">
    <property type="protein sequence ID" value="EON68420.1"/>
    <property type="molecule type" value="Genomic_DNA"/>
</dbReference>
<feature type="compositionally biased region" description="Low complexity" evidence="1">
    <location>
        <begin position="208"/>
        <end position="219"/>
    </location>
</feature>
<dbReference type="AlphaFoldDB" id="R7Z2J9"/>
<feature type="compositionally biased region" description="Acidic residues" evidence="1">
    <location>
        <begin position="242"/>
        <end position="256"/>
    </location>
</feature>
<dbReference type="GeneID" id="19905055"/>
<accession>R7Z2J9</accession>
<feature type="compositionally biased region" description="Polar residues" evidence="1">
    <location>
        <begin position="181"/>
        <end position="191"/>
    </location>
</feature>
<name>R7Z2J9_CONA1</name>
<protein>
    <submittedName>
        <fullName evidence="2">Uncharacterized protein</fullName>
    </submittedName>
</protein>
<feature type="region of interest" description="Disordered" evidence="1">
    <location>
        <begin position="112"/>
        <end position="269"/>
    </location>
</feature>
<feature type="compositionally biased region" description="Polar residues" evidence="1">
    <location>
        <begin position="112"/>
        <end position="156"/>
    </location>
</feature>
<feature type="compositionally biased region" description="Polar residues" evidence="1">
    <location>
        <begin position="198"/>
        <end position="207"/>
    </location>
</feature>
<feature type="compositionally biased region" description="Low complexity" evidence="1">
    <location>
        <begin position="162"/>
        <end position="176"/>
    </location>
</feature>